<feature type="transmembrane region" description="Helical" evidence="1">
    <location>
        <begin position="68"/>
        <end position="87"/>
    </location>
</feature>
<comment type="caution">
    <text evidence="2">The sequence shown here is derived from an EMBL/GenBank/DDBJ whole genome shotgun (WGS) entry which is preliminary data.</text>
</comment>
<dbReference type="RefSeq" id="WP_150440084.1">
    <property type="nucleotide sequence ID" value="NZ_VYKL01000015.1"/>
</dbReference>
<evidence type="ECO:0000313" key="2">
    <source>
        <dbReference type="EMBL" id="KAA9026437.1"/>
    </source>
</evidence>
<feature type="transmembrane region" description="Helical" evidence="1">
    <location>
        <begin position="93"/>
        <end position="117"/>
    </location>
</feature>
<feature type="transmembrane region" description="Helical" evidence="1">
    <location>
        <begin position="36"/>
        <end position="56"/>
    </location>
</feature>
<keyword evidence="1" id="KW-0472">Membrane</keyword>
<protein>
    <submittedName>
        <fullName evidence="2">Cytochrome-c oxidase</fullName>
    </submittedName>
</protein>
<accession>A0A5J5HX52</accession>
<dbReference type="EMBL" id="VYKL01000015">
    <property type="protein sequence ID" value="KAA9026437.1"/>
    <property type="molecule type" value="Genomic_DNA"/>
</dbReference>
<name>A0A5J5HX52_9BACI</name>
<feature type="transmembrane region" description="Helical" evidence="1">
    <location>
        <begin position="5"/>
        <end position="24"/>
    </location>
</feature>
<gene>
    <name evidence="2" type="ORF">F4V44_07400</name>
</gene>
<keyword evidence="1" id="KW-0812">Transmembrane</keyword>
<dbReference type="OrthoDB" id="9808748at2"/>
<dbReference type="SUPFAM" id="SSF81442">
    <property type="entry name" value="Cytochrome c oxidase subunit I-like"/>
    <property type="match status" value="1"/>
</dbReference>
<dbReference type="Gene3D" id="1.20.210.10">
    <property type="entry name" value="Cytochrome c oxidase-like, subunit I domain"/>
    <property type="match status" value="1"/>
</dbReference>
<keyword evidence="3" id="KW-1185">Reference proteome</keyword>
<proteinExistence type="predicted"/>
<organism evidence="2 3">
    <name type="scientific">Niallia endozanthoxylica</name>
    <dbReference type="NCBI Taxonomy" id="2036016"/>
    <lineage>
        <taxon>Bacteria</taxon>
        <taxon>Bacillati</taxon>
        <taxon>Bacillota</taxon>
        <taxon>Bacilli</taxon>
        <taxon>Bacillales</taxon>
        <taxon>Bacillaceae</taxon>
        <taxon>Niallia</taxon>
    </lineage>
</organism>
<evidence type="ECO:0000256" key="1">
    <source>
        <dbReference type="SAM" id="Phobius"/>
    </source>
</evidence>
<dbReference type="Proteomes" id="UP000326671">
    <property type="component" value="Unassembled WGS sequence"/>
</dbReference>
<dbReference type="InterPro" id="IPR036927">
    <property type="entry name" value="Cyt_c_oxase-like_su1_sf"/>
</dbReference>
<dbReference type="AlphaFoldDB" id="A0A5J5HX52"/>
<keyword evidence="1" id="KW-1133">Transmembrane helix</keyword>
<sequence>MGVRLIQISAVYFVIGVGFGLYMSMAHSYDFVGVHAHVNLLGWLSLAVIGTIYSIYPELAATKLAKTHFWLHNIALPVMMIGLFFLILGQESLVPVVATGGMVMVLAIVLFALNVLMNMKPRA</sequence>
<reference evidence="2 3" key="1">
    <citation type="submission" date="2019-09" db="EMBL/GenBank/DDBJ databases">
        <title>Whole genome sequences of isolates from the Mars Exploration Rovers.</title>
        <authorList>
            <person name="Seuylemezian A."/>
            <person name="Vaishampayan P."/>
        </authorList>
    </citation>
    <scope>NUCLEOTIDE SEQUENCE [LARGE SCALE GENOMIC DNA]</scope>
    <source>
        <strain evidence="2 3">MER_TA_151</strain>
    </source>
</reference>
<evidence type="ECO:0000313" key="3">
    <source>
        <dbReference type="Proteomes" id="UP000326671"/>
    </source>
</evidence>